<gene>
    <name evidence="2" type="ORF">ES288_A09G069800v1</name>
</gene>
<dbReference type="AlphaFoldDB" id="A0A5D2F6B1"/>
<feature type="transmembrane region" description="Helical" evidence="1">
    <location>
        <begin position="21"/>
        <end position="42"/>
    </location>
</feature>
<keyword evidence="1" id="KW-1133">Transmembrane helix</keyword>
<organism evidence="2 3">
    <name type="scientific">Gossypium darwinii</name>
    <name type="common">Darwin's cotton</name>
    <name type="synonym">Gossypium barbadense var. darwinii</name>
    <dbReference type="NCBI Taxonomy" id="34276"/>
    <lineage>
        <taxon>Eukaryota</taxon>
        <taxon>Viridiplantae</taxon>
        <taxon>Streptophyta</taxon>
        <taxon>Embryophyta</taxon>
        <taxon>Tracheophyta</taxon>
        <taxon>Spermatophyta</taxon>
        <taxon>Magnoliopsida</taxon>
        <taxon>eudicotyledons</taxon>
        <taxon>Gunneridae</taxon>
        <taxon>Pentapetalae</taxon>
        <taxon>rosids</taxon>
        <taxon>malvids</taxon>
        <taxon>Malvales</taxon>
        <taxon>Malvaceae</taxon>
        <taxon>Malvoideae</taxon>
        <taxon>Gossypium</taxon>
    </lineage>
</organism>
<keyword evidence="3" id="KW-1185">Reference proteome</keyword>
<evidence type="ECO:0000256" key="1">
    <source>
        <dbReference type="SAM" id="Phobius"/>
    </source>
</evidence>
<name>A0A5D2F6B1_GOSDA</name>
<dbReference type="EMBL" id="CM017696">
    <property type="protein sequence ID" value="TYH01575.1"/>
    <property type="molecule type" value="Genomic_DNA"/>
</dbReference>
<sequence>MHKPPTTPNGIISFFFKKTESFLLSLLPLFSPISLFLAKALYTHHHHCLTAAPPPYSVAGDAPKRTLSLVLKHPRETIPQNSKKKS</sequence>
<accession>A0A5D2F6B1</accession>
<protein>
    <submittedName>
        <fullName evidence="2">Uncharacterized protein</fullName>
    </submittedName>
</protein>
<evidence type="ECO:0000313" key="2">
    <source>
        <dbReference type="EMBL" id="TYH01575.1"/>
    </source>
</evidence>
<proteinExistence type="predicted"/>
<keyword evidence="1" id="KW-0812">Transmembrane</keyword>
<keyword evidence="1" id="KW-0472">Membrane</keyword>
<evidence type="ECO:0000313" key="3">
    <source>
        <dbReference type="Proteomes" id="UP000323506"/>
    </source>
</evidence>
<reference evidence="2 3" key="1">
    <citation type="submission" date="2019-06" db="EMBL/GenBank/DDBJ databases">
        <title>WGS assembly of Gossypium darwinii.</title>
        <authorList>
            <person name="Chen Z.J."/>
            <person name="Sreedasyam A."/>
            <person name="Ando A."/>
            <person name="Song Q."/>
            <person name="De L."/>
            <person name="Hulse-Kemp A."/>
            <person name="Ding M."/>
            <person name="Ye W."/>
            <person name="Kirkbride R."/>
            <person name="Jenkins J."/>
            <person name="Plott C."/>
            <person name="Lovell J."/>
            <person name="Lin Y.-M."/>
            <person name="Vaughn R."/>
            <person name="Liu B."/>
            <person name="Li W."/>
            <person name="Simpson S."/>
            <person name="Scheffler B."/>
            <person name="Saski C."/>
            <person name="Grover C."/>
            <person name="Hu G."/>
            <person name="Conover J."/>
            <person name="Carlson J."/>
            <person name="Shu S."/>
            <person name="Boston L."/>
            <person name="Williams M."/>
            <person name="Peterson D."/>
            <person name="Mcgee K."/>
            <person name="Jones D."/>
            <person name="Wendel J."/>
            <person name="Stelly D."/>
            <person name="Grimwood J."/>
            <person name="Schmutz J."/>
        </authorList>
    </citation>
    <scope>NUCLEOTIDE SEQUENCE [LARGE SCALE GENOMIC DNA]</scope>
    <source>
        <strain evidence="2">1808015.09</strain>
    </source>
</reference>
<dbReference type="Proteomes" id="UP000323506">
    <property type="component" value="Chromosome A09"/>
</dbReference>